<dbReference type="Gene3D" id="3.40.50.1240">
    <property type="entry name" value="Phosphoglycerate mutase-like"/>
    <property type="match status" value="1"/>
</dbReference>
<dbReference type="InterPro" id="IPR013078">
    <property type="entry name" value="His_Pase_superF_clade-1"/>
</dbReference>
<comment type="caution">
    <text evidence="5">The sequence shown here is derived from an EMBL/GenBank/DDBJ whole genome shotgun (WGS) entry which is preliminary data.</text>
</comment>
<dbReference type="PANTHER" id="PTHR11931">
    <property type="entry name" value="PHOSPHOGLYCERATE MUTASE"/>
    <property type="match status" value="1"/>
</dbReference>
<comment type="pathway">
    <text evidence="4">Carbohydrate degradation; glycolysis; pyruvate from D-glyceraldehyde 3-phosphate: step 3/5.</text>
</comment>
<dbReference type="GO" id="GO:0004619">
    <property type="term" value="F:phosphoglycerate mutase activity"/>
    <property type="evidence" value="ECO:0007669"/>
    <property type="project" value="UniProtKB-EC"/>
</dbReference>
<keyword evidence="4" id="KW-0312">Gluconeogenesis</keyword>
<feature type="binding site" evidence="4">
    <location>
        <begin position="183"/>
        <end position="184"/>
    </location>
    <ligand>
        <name>substrate</name>
    </ligand>
</feature>
<feature type="binding site" evidence="4">
    <location>
        <begin position="114"/>
        <end position="115"/>
    </location>
    <ligand>
        <name>substrate</name>
    </ligand>
</feature>
<comment type="function">
    <text evidence="4">Catalyzes the interconversion of 2-phosphoglycerate and 3-phosphoglycerate.</text>
</comment>
<evidence type="ECO:0000313" key="5">
    <source>
        <dbReference type="EMBL" id="MFC3885470.1"/>
    </source>
</evidence>
<dbReference type="CDD" id="cd07067">
    <property type="entry name" value="HP_PGM_like"/>
    <property type="match status" value="1"/>
</dbReference>
<accession>A0ABV8B6H7</accession>
<feature type="site" description="Transition state stabilizer" evidence="4">
    <location>
        <position position="182"/>
    </location>
</feature>
<evidence type="ECO:0000256" key="4">
    <source>
        <dbReference type="HAMAP-Rule" id="MF_01039"/>
    </source>
</evidence>
<evidence type="ECO:0000256" key="1">
    <source>
        <dbReference type="ARBA" id="ARBA00006717"/>
    </source>
</evidence>
<organism evidence="5 6">
    <name type="scientific">Bacillus songklensis</name>
    <dbReference type="NCBI Taxonomy" id="1069116"/>
    <lineage>
        <taxon>Bacteria</taxon>
        <taxon>Bacillati</taxon>
        <taxon>Bacillota</taxon>
        <taxon>Bacilli</taxon>
        <taxon>Bacillales</taxon>
        <taxon>Bacillaceae</taxon>
        <taxon>Bacillus</taxon>
    </lineage>
</organism>
<dbReference type="NCBIfam" id="TIGR01258">
    <property type="entry name" value="pgm_1"/>
    <property type="match status" value="1"/>
</dbReference>
<dbReference type="InterPro" id="IPR005952">
    <property type="entry name" value="Phosphogly_mut1"/>
</dbReference>
<dbReference type="NCBIfam" id="NF010713">
    <property type="entry name" value="PRK14115.1"/>
    <property type="match status" value="1"/>
</dbReference>
<proteinExistence type="inferred from homology"/>
<dbReference type="HAMAP" id="MF_01039">
    <property type="entry name" value="PGAM_GpmA"/>
    <property type="match status" value="1"/>
</dbReference>
<dbReference type="InterPro" id="IPR029033">
    <property type="entry name" value="His_PPase_superfam"/>
</dbReference>
<feature type="binding site" evidence="4">
    <location>
        <position position="98"/>
    </location>
    <ligand>
        <name>substrate</name>
    </ligand>
</feature>
<dbReference type="Proteomes" id="UP001595752">
    <property type="component" value="Unassembled WGS sequence"/>
</dbReference>
<dbReference type="PIRSF" id="PIRSF000709">
    <property type="entry name" value="6PFK_2-Ptase"/>
    <property type="match status" value="1"/>
</dbReference>
<dbReference type="EMBL" id="JBHRZT010000072">
    <property type="protein sequence ID" value="MFC3885470.1"/>
    <property type="molecule type" value="Genomic_DNA"/>
</dbReference>
<evidence type="ECO:0000313" key="6">
    <source>
        <dbReference type="Proteomes" id="UP001595752"/>
    </source>
</evidence>
<dbReference type="EC" id="5.4.2.11" evidence="4"/>
<feature type="binding site" evidence="4">
    <location>
        <begin position="8"/>
        <end position="15"/>
    </location>
    <ligand>
        <name>substrate</name>
    </ligand>
</feature>
<dbReference type="SMART" id="SM00855">
    <property type="entry name" value="PGAM"/>
    <property type="match status" value="1"/>
</dbReference>
<feature type="binding site" evidence="4">
    <location>
        <begin position="87"/>
        <end position="90"/>
    </location>
    <ligand>
        <name>substrate</name>
    </ligand>
</feature>
<feature type="active site" description="Tele-phosphohistidine intermediate" evidence="4">
    <location>
        <position position="9"/>
    </location>
</feature>
<evidence type="ECO:0000256" key="3">
    <source>
        <dbReference type="ARBA" id="ARBA00023235"/>
    </source>
</evidence>
<sequence>MKKLVFIRHGQSLYNLENRFTGWQDIDLTDNGLNEAREAGMVLKKHGYIFDVAHTSLLKRAIRTLWIILHEMDLMWIPVQKSWRLNERHYGALEGMNKDQIMARFGEEQVNLWRRSTNERPPAISLKDHQHVLSDPKYQDLNDIDIPFTESLKDTEERVLVYWHGQIVPSLKQNRRMLVSAHGNTLRALVKYLDNLPDDGVMSLNIPNGIPLIYELNDDLKPIRHYYLCEDGEIPEGTIPQHMDLDDPENCEWIG</sequence>
<feature type="active site" description="Proton donor/acceptor" evidence="4">
    <location>
        <position position="87"/>
    </location>
</feature>
<feature type="binding site" evidence="4">
    <location>
        <begin position="21"/>
        <end position="22"/>
    </location>
    <ligand>
        <name>substrate</name>
    </ligand>
</feature>
<keyword evidence="6" id="KW-1185">Reference proteome</keyword>
<keyword evidence="3 4" id="KW-0413">Isomerase</keyword>
<feature type="binding site" evidence="4">
    <location>
        <position position="60"/>
    </location>
    <ligand>
        <name>substrate</name>
    </ligand>
</feature>
<keyword evidence="2 4" id="KW-0324">Glycolysis</keyword>
<gene>
    <name evidence="4 5" type="primary">gpmA</name>
    <name evidence="5" type="ORF">ACFOU2_19100</name>
</gene>
<comment type="catalytic activity">
    <reaction evidence="4">
        <text>(2R)-2-phosphoglycerate = (2R)-3-phosphoglycerate</text>
        <dbReference type="Rhea" id="RHEA:15901"/>
        <dbReference type="ChEBI" id="CHEBI:58272"/>
        <dbReference type="ChEBI" id="CHEBI:58289"/>
        <dbReference type="EC" id="5.4.2.11"/>
    </reaction>
</comment>
<protein>
    <recommendedName>
        <fullName evidence="4">2,3-bisphosphoglycerate-dependent phosphoglycerate mutase</fullName>
        <shortName evidence="4">BPG-dependent PGAM</shortName>
        <shortName evidence="4">PGAM</shortName>
        <shortName evidence="4">Phosphoglyceromutase</shortName>
        <shortName evidence="4">dPGM</shortName>
        <ecNumber evidence="4">5.4.2.11</ecNumber>
    </recommendedName>
</protein>
<dbReference type="RefSeq" id="WP_377917893.1">
    <property type="nucleotide sequence ID" value="NZ_JBHRZT010000072.1"/>
</dbReference>
<evidence type="ECO:0000256" key="2">
    <source>
        <dbReference type="ARBA" id="ARBA00023152"/>
    </source>
</evidence>
<comment type="similarity">
    <text evidence="1 4">Belongs to the phosphoglycerate mutase family. BPG-dependent PGAM subfamily.</text>
</comment>
<name>A0ABV8B6H7_9BACI</name>
<dbReference type="Pfam" id="PF00300">
    <property type="entry name" value="His_Phos_1"/>
    <property type="match status" value="1"/>
</dbReference>
<reference evidence="6" key="1">
    <citation type="journal article" date="2019" name="Int. J. Syst. Evol. Microbiol.">
        <title>The Global Catalogue of Microorganisms (GCM) 10K type strain sequencing project: providing services to taxonomists for standard genome sequencing and annotation.</title>
        <authorList>
            <consortium name="The Broad Institute Genomics Platform"/>
            <consortium name="The Broad Institute Genome Sequencing Center for Infectious Disease"/>
            <person name="Wu L."/>
            <person name="Ma J."/>
        </authorList>
    </citation>
    <scope>NUCLEOTIDE SEQUENCE [LARGE SCALE GENOMIC DNA]</scope>
    <source>
        <strain evidence="6">CCUG 61889</strain>
    </source>
</reference>
<dbReference type="SUPFAM" id="SSF53254">
    <property type="entry name" value="Phosphoglycerate mutase-like"/>
    <property type="match status" value="1"/>
</dbReference>